<reference evidence="1 2" key="1">
    <citation type="submission" date="2019-04" db="EMBL/GenBank/DDBJ databases">
        <authorList>
            <consortium name="DOE Joint Genome Institute"/>
            <person name="Mondo S."/>
            <person name="Kjaerbolling I."/>
            <person name="Vesth T."/>
            <person name="Frisvad J.C."/>
            <person name="Nybo J.L."/>
            <person name="Theobald S."/>
            <person name="Kildgaard S."/>
            <person name="Isbrandt T."/>
            <person name="Kuo A."/>
            <person name="Sato A."/>
            <person name="Lyhne E.K."/>
            <person name="Kogle M.E."/>
            <person name="Wiebenga A."/>
            <person name="Kun R.S."/>
            <person name="Lubbers R.J."/>
            <person name="Makela M.R."/>
            <person name="Barry K."/>
            <person name="Chovatia M."/>
            <person name="Clum A."/>
            <person name="Daum C."/>
            <person name="Haridas S."/>
            <person name="He G."/>
            <person name="LaButti K."/>
            <person name="Lipzen A."/>
            <person name="Riley R."/>
            <person name="Salamov A."/>
            <person name="Simmons B.A."/>
            <person name="Magnuson J.K."/>
            <person name="Henrissat B."/>
            <person name="Mortensen U.H."/>
            <person name="Larsen T.O."/>
            <person name="Devries R.P."/>
            <person name="Grigoriev I.V."/>
            <person name="Machida M."/>
            <person name="Baker S.E."/>
            <person name="Andersen M.R."/>
            <person name="Cantor M.N."/>
            <person name="Hua S.X."/>
        </authorList>
    </citation>
    <scope>NUCLEOTIDE SEQUENCE [LARGE SCALE GENOMIC DNA]</scope>
    <source>
        <strain evidence="1 2">CBS 117616</strain>
    </source>
</reference>
<dbReference type="InterPro" id="IPR050426">
    <property type="entry name" value="Glycosyltransferase_28"/>
</dbReference>
<evidence type="ECO:0000313" key="1">
    <source>
        <dbReference type="EMBL" id="KAE8419473.1"/>
    </source>
</evidence>
<dbReference type="Proteomes" id="UP000325395">
    <property type="component" value="Unassembled WGS sequence"/>
</dbReference>
<protein>
    <submittedName>
        <fullName evidence="1">Uncharacterized protein</fullName>
    </submittedName>
</protein>
<keyword evidence="2" id="KW-1185">Reference proteome</keyword>
<accession>A0ABQ6WQU5</accession>
<dbReference type="Gene3D" id="3.40.50.2000">
    <property type="entry name" value="Glycogen Phosphorylase B"/>
    <property type="match status" value="2"/>
</dbReference>
<dbReference type="PANTHER" id="PTHR48050:SF13">
    <property type="entry name" value="STEROL 3-BETA-GLUCOSYLTRANSFERASE UGT80A2"/>
    <property type="match status" value="1"/>
</dbReference>
<sequence>MFVPHIYLWSPALLPKPQDWFNDNDICGFVFLSAASNYTPQEDLLSFLCASLPLVYVGFGSIVVDNANRLSDIVSKAIQKTVQRAVISKGRVQSAPDIYIAARYLYS</sequence>
<organism evidence="1 2">
    <name type="scientific">Aspergillus pseudocaelatus</name>
    <dbReference type="NCBI Taxonomy" id="1825620"/>
    <lineage>
        <taxon>Eukaryota</taxon>
        <taxon>Fungi</taxon>
        <taxon>Dikarya</taxon>
        <taxon>Ascomycota</taxon>
        <taxon>Pezizomycotina</taxon>
        <taxon>Eurotiomycetes</taxon>
        <taxon>Eurotiomycetidae</taxon>
        <taxon>Eurotiales</taxon>
        <taxon>Aspergillaceae</taxon>
        <taxon>Aspergillus</taxon>
        <taxon>Aspergillus subgen. Circumdati</taxon>
    </lineage>
</organism>
<proteinExistence type="predicted"/>
<gene>
    <name evidence="1" type="ORF">BDV36DRAFT_133898</name>
</gene>
<name>A0ABQ6WQU5_9EURO</name>
<dbReference type="EMBL" id="ML735716">
    <property type="protein sequence ID" value="KAE8419473.1"/>
    <property type="molecule type" value="Genomic_DNA"/>
</dbReference>
<dbReference type="SUPFAM" id="SSF53756">
    <property type="entry name" value="UDP-Glycosyltransferase/glycogen phosphorylase"/>
    <property type="match status" value="1"/>
</dbReference>
<evidence type="ECO:0000313" key="2">
    <source>
        <dbReference type="Proteomes" id="UP000325395"/>
    </source>
</evidence>
<dbReference type="PANTHER" id="PTHR48050">
    <property type="entry name" value="STEROL 3-BETA-GLUCOSYLTRANSFERASE"/>
    <property type="match status" value="1"/>
</dbReference>